<evidence type="ECO:0000256" key="3">
    <source>
        <dbReference type="ARBA" id="ARBA00020170"/>
    </source>
</evidence>
<dbReference type="EMBL" id="JACHHD010000003">
    <property type="protein sequence ID" value="MBB5184417.1"/>
    <property type="molecule type" value="Genomic_DNA"/>
</dbReference>
<evidence type="ECO:0000256" key="9">
    <source>
        <dbReference type="ARBA" id="ARBA00023125"/>
    </source>
</evidence>
<evidence type="ECO:0000256" key="4">
    <source>
        <dbReference type="ARBA" id="ARBA00022490"/>
    </source>
</evidence>
<reference evidence="15 16" key="1">
    <citation type="submission" date="2020-08" db="EMBL/GenBank/DDBJ databases">
        <title>Genomic Encyclopedia of Type Strains, Phase IV (KMG-IV): sequencing the most valuable type-strain genomes for metagenomic binning, comparative biology and taxonomic classification.</title>
        <authorList>
            <person name="Goeker M."/>
        </authorList>
    </citation>
    <scope>NUCLEOTIDE SEQUENCE [LARGE SCALE GENOMIC DNA]</scope>
    <source>
        <strain evidence="15 16">DSM 26963</strain>
    </source>
</reference>
<feature type="binding site" evidence="12">
    <location>
        <begin position="31"/>
        <end position="38"/>
    </location>
    <ligand>
        <name>ATP</name>
        <dbReference type="ChEBI" id="CHEBI:30616"/>
    </ligand>
</feature>
<dbReference type="GO" id="GO:0005524">
    <property type="term" value="F:ATP binding"/>
    <property type="evidence" value="ECO:0007669"/>
    <property type="project" value="UniProtKB-UniRule"/>
</dbReference>
<protein>
    <recommendedName>
        <fullName evidence="3 12">DNA replication and repair protein RecF</fullName>
    </recommendedName>
</protein>
<evidence type="ECO:0000256" key="7">
    <source>
        <dbReference type="ARBA" id="ARBA00022763"/>
    </source>
</evidence>
<dbReference type="InterPro" id="IPR042174">
    <property type="entry name" value="RecF_2"/>
</dbReference>
<dbReference type="AlphaFoldDB" id="A0A7W8FYX9"/>
<organism evidence="15 16">
    <name type="scientific">Faecalicoccus acidiformans</name>
    <dbReference type="NCBI Taxonomy" id="915173"/>
    <lineage>
        <taxon>Bacteria</taxon>
        <taxon>Bacillati</taxon>
        <taxon>Bacillota</taxon>
        <taxon>Erysipelotrichia</taxon>
        <taxon>Erysipelotrichales</taxon>
        <taxon>Erysipelotrichaceae</taxon>
        <taxon>Faecalicoccus</taxon>
    </lineage>
</organism>
<keyword evidence="4 12" id="KW-0963">Cytoplasm</keyword>
<comment type="caution">
    <text evidence="15">The sequence shown here is derived from an EMBL/GenBank/DDBJ whole genome shotgun (WGS) entry which is preliminary data.</text>
</comment>
<comment type="similarity">
    <text evidence="2 12 13">Belongs to the RecF family.</text>
</comment>
<evidence type="ECO:0000256" key="5">
    <source>
        <dbReference type="ARBA" id="ARBA00022705"/>
    </source>
</evidence>
<keyword evidence="11 12" id="KW-0742">SOS response</keyword>
<dbReference type="PANTHER" id="PTHR32182:SF0">
    <property type="entry name" value="DNA REPLICATION AND REPAIR PROTEIN RECF"/>
    <property type="match status" value="1"/>
</dbReference>
<dbReference type="Gene3D" id="1.20.1050.90">
    <property type="entry name" value="RecF/RecN/SMC, N-terminal domain"/>
    <property type="match status" value="1"/>
</dbReference>
<evidence type="ECO:0000259" key="14">
    <source>
        <dbReference type="Pfam" id="PF02463"/>
    </source>
</evidence>
<dbReference type="GO" id="GO:0006302">
    <property type="term" value="P:double-strand break repair"/>
    <property type="evidence" value="ECO:0007669"/>
    <property type="project" value="TreeGrafter"/>
</dbReference>
<sequence length="365" mass="43655">MNLSFLRLRNFRNYSDLTCRFSSQGIHVLHGKNAQGKTNLIEAIYYLSHLRSFRTQNQAQMITHGQSFFHMDARIETMRRKEDLKVVLMPEKKHLYRWNEPVKKYSDFIGILNAVLFCPDDLMLFQQSPKMRRRFIDMELIKLSRVYTFTLNRYQKLLRQRNAILKNDRFDPILLQTLTNQMIKDQVVILSQREQYLKELMEKTQKFFHFFSKEKEDIDAKYITFVPMDENLEDSIRQAYQKHEKRDRLTHQTQVGIHKDDIDFHMNGISIKDIASQGQKRSLVLSMKLALCQIIYEKQKEYPVLLLDDVFSELDVSRSRQLISILPESMQVFISSTDKLDRSLFQNKDVRYYEIIQGHCKEESR</sequence>
<evidence type="ECO:0000313" key="16">
    <source>
        <dbReference type="Proteomes" id="UP000521313"/>
    </source>
</evidence>
<dbReference type="HAMAP" id="MF_00365">
    <property type="entry name" value="RecF"/>
    <property type="match status" value="1"/>
</dbReference>
<dbReference type="Gene3D" id="3.40.50.300">
    <property type="entry name" value="P-loop containing nucleotide triphosphate hydrolases"/>
    <property type="match status" value="1"/>
</dbReference>
<evidence type="ECO:0000256" key="8">
    <source>
        <dbReference type="ARBA" id="ARBA00022840"/>
    </source>
</evidence>
<keyword evidence="6 12" id="KW-0547">Nucleotide-binding</keyword>
<evidence type="ECO:0000256" key="13">
    <source>
        <dbReference type="RuleBase" id="RU000578"/>
    </source>
</evidence>
<dbReference type="GO" id="GO:0005737">
    <property type="term" value="C:cytoplasm"/>
    <property type="evidence" value="ECO:0007669"/>
    <property type="project" value="UniProtKB-SubCell"/>
</dbReference>
<dbReference type="InterPro" id="IPR003395">
    <property type="entry name" value="RecF/RecN/SMC_N"/>
</dbReference>
<dbReference type="PANTHER" id="PTHR32182">
    <property type="entry name" value="DNA REPLICATION AND REPAIR PROTEIN RECF"/>
    <property type="match status" value="1"/>
</dbReference>
<keyword evidence="7 12" id="KW-0227">DNA damage</keyword>
<keyword evidence="8 12" id="KW-0067">ATP-binding</keyword>
<accession>A0A7W8FYX9</accession>
<evidence type="ECO:0000256" key="1">
    <source>
        <dbReference type="ARBA" id="ARBA00004496"/>
    </source>
</evidence>
<dbReference type="RefSeq" id="WP_183374372.1">
    <property type="nucleotide sequence ID" value="NZ_JACHHD010000003.1"/>
</dbReference>
<evidence type="ECO:0000256" key="12">
    <source>
        <dbReference type="HAMAP-Rule" id="MF_00365"/>
    </source>
</evidence>
<evidence type="ECO:0000256" key="11">
    <source>
        <dbReference type="ARBA" id="ARBA00023236"/>
    </source>
</evidence>
<gene>
    <name evidence="12" type="primary">recF</name>
    <name evidence="15" type="ORF">HNQ43_000455</name>
</gene>
<dbReference type="Pfam" id="PF02463">
    <property type="entry name" value="SMC_N"/>
    <property type="match status" value="1"/>
</dbReference>
<dbReference type="InterPro" id="IPR027417">
    <property type="entry name" value="P-loop_NTPase"/>
</dbReference>
<dbReference type="GO" id="GO:0006260">
    <property type="term" value="P:DNA replication"/>
    <property type="evidence" value="ECO:0007669"/>
    <property type="project" value="UniProtKB-UniRule"/>
</dbReference>
<evidence type="ECO:0000256" key="10">
    <source>
        <dbReference type="ARBA" id="ARBA00023204"/>
    </source>
</evidence>
<dbReference type="GO" id="GO:0009432">
    <property type="term" value="P:SOS response"/>
    <property type="evidence" value="ECO:0007669"/>
    <property type="project" value="UniProtKB-UniRule"/>
</dbReference>
<comment type="function">
    <text evidence="12 13">The RecF protein is involved in DNA metabolism; it is required for DNA replication and normal SOS inducibility. RecF binds preferentially to single-stranded, linear DNA. It also seems to bind ATP.</text>
</comment>
<evidence type="ECO:0000256" key="2">
    <source>
        <dbReference type="ARBA" id="ARBA00008016"/>
    </source>
</evidence>
<dbReference type="InterPro" id="IPR018078">
    <property type="entry name" value="DNA-binding_RecF_CS"/>
</dbReference>
<name>A0A7W8FYX9_9FIRM</name>
<evidence type="ECO:0000256" key="6">
    <source>
        <dbReference type="ARBA" id="ARBA00022741"/>
    </source>
</evidence>
<comment type="subcellular location">
    <subcellularLocation>
        <location evidence="1 12 13">Cytoplasm</location>
    </subcellularLocation>
</comment>
<evidence type="ECO:0000313" key="15">
    <source>
        <dbReference type="EMBL" id="MBB5184417.1"/>
    </source>
</evidence>
<dbReference type="GO" id="GO:0003697">
    <property type="term" value="F:single-stranded DNA binding"/>
    <property type="evidence" value="ECO:0007669"/>
    <property type="project" value="UniProtKB-UniRule"/>
</dbReference>
<proteinExistence type="inferred from homology"/>
<keyword evidence="5 12" id="KW-0235">DNA replication</keyword>
<dbReference type="Proteomes" id="UP000521313">
    <property type="component" value="Unassembled WGS sequence"/>
</dbReference>
<dbReference type="PROSITE" id="PS00618">
    <property type="entry name" value="RECF_2"/>
    <property type="match status" value="1"/>
</dbReference>
<dbReference type="InterPro" id="IPR001238">
    <property type="entry name" value="DNA-binding_RecF"/>
</dbReference>
<keyword evidence="9 12" id="KW-0238">DNA-binding</keyword>
<dbReference type="GO" id="GO:0000731">
    <property type="term" value="P:DNA synthesis involved in DNA repair"/>
    <property type="evidence" value="ECO:0007669"/>
    <property type="project" value="TreeGrafter"/>
</dbReference>
<keyword evidence="10 12" id="KW-0234">DNA repair</keyword>
<dbReference type="SUPFAM" id="SSF52540">
    <property type="entry name" value="P-loop containing nucleoside triphosphate hydrolases"/>
    <property type="match status" value="1"/>
</dbReference>
<dbReference type="NCBIfam" id="TIGR00611">
    <property type="entry name" value="recf"/>
    <property type="match status" value="1"/>
</dbReference>
<feature type="domain" description="RecF/RecN/SMC N-terminal" evidence="14">
    <location>
        <begin position="4"/>
        <end position="339"/>
    </location>
</feature>